<dbReference type="Pfam" id="PF07561">
    <property type="entry name" value="DUF1540"/>
    <property type="match status" value="1"/>
</dbReference>
<proteinExistence type="predicted"/>
<reference evidence="3 4" key="1">
    <citation type="submission" date="2016-02" db="EMBL/GenBank/DDBJ databases">
        <title>Genome sequence of Moorella mulderi DSM 14980.</title>
        <authorList>
            <person name="Poehlein A."/>
            <person name="Daniel R."/>
        </authorList>
    </citation>
    <scope>NUCLEOTIDE SEQUENCE [LARGE SCALE GENOMIC DNA]</scope>
    <source>
        <strain evidence="3 4">DSM 14980</strain>
    </source>
</reference>
<feature type="domain" description="DUF1540" evidence="2">
    <location>
        <begin position="5"/>
        <end position="49"/>
    </location>
</feature>
<accession>A0A151AYS1</accession>
<keyword evidence="4" id="KW-1185">Reference proteome</keyword>
<evidence type="ECO:0000259" key="2">
    <source>
        <dbReference type="Pfam" id="PF07561"/>
    </source>
</evidence>
<organism evidence="3 4">
    <name type="scientific">Moorella mulderi DSM 14980</name>
    <dbReference type="NCBI Taxonomy" id="1122241"/>
    <lineage>
        <taxon>Bacteria</taxon>
        <taxon>Bacillati</taxon>
        <taxon>Bacillota</taxon>
        <taxon>Clostridia</taxon>
        <taxon>Neomoorellales</taxon>
        <taxon>Neomoorellaceae</taxon>
        <taxon>Neomoorella</taxon>
    </lineage>
</organism>
<sequence length="53" mass="5764">MPPKVKCRVANCIYWQDGDCHAGSITVAVQGAPNNSSAHNDRDTECETFQARA</sequence>
<dbReference type="InterPro" id="IPR011437">
    <property type="entry name" value="DUF1540"/>
</dbReference>
<gene>
    <name evidence="3" type="ORF">MOMUL_13050</name>
</gene>
<dbReference type="PATRIC" id="fig|1122241.3.peg.1371"/>
<comment type="caution">
    <text evidence="3">The sequence shown here is derived from an EMBL/GenBank/DDBJ whole genome shotgun (WGS) entry which is preliminary data.</text>
</comment>
<dbReference type="EMBL" id="LTBC01000003">
    <property type="protein sequence ID" value="KYH32703.1"/>
    <property type="molecule type" value="Genomic_DNA"/>
</dbReference>
<protein>
    <recommendedName>
        <fullName evidence="2">DUF1540 domain-containing protein</fullName>
    </recommendedName>
</protein>
<evidence type="ECO:0000313" key="3">
    <source>
        <dbReference type="EMBL" id="KYH32703.1"/>
    </source>
</evidence>
<feature type="region of interest" description="Disordered" evidence="1">
    <location>
        <begin position="33"/>
        <end position="53"/>
    </location>
</feature>
<dbReference type="AlphaFoldDB" id="A0A151AYS1"/>
<evidence type="ECO:0000256" key="1">
    <source>
        <dbReference type="SAM" id="MobiDB-lite"/>
    </source>
</evidence>
<evidence type="ECO:0000313" key="4">
    <source>
        <dbReference type="Proteomes" id="UP000075670"/>
    </source>
</evidence>
<dbReference type="Proteomes" id="UP000075670">
    <property type="component" value="Unassembled WGS sequence"/>
</dbReference>
<name>A0A151AYS1_9FIRM</name>